<protein>
    <submittedName>
        <fullName evidence="1">Uncharacterized protein</fullName>
    </submittedName>
</protein>
<keyword evidence="2" id="KW-1185">Reference proteome</keyword>
<reference evidence="1 2" key="1">
    <citation type="submission" date="2019-04" db="EMBL/GenBank/DDBJ databases">
        <title>An improved genome assembly and genetic linkage map for asparagus bean, Vigna unguiculata ssp. sesquipedialis.</title>
        <authorList>
            <person name="Xia Q."/>
            <person name="Zhang R."/>
            <person name="Dong Y."/>
        </authorList>
    </citation>
    <scope>NUCLEOTIDE SEQUENCE [LARGE SCALE GENOMIC DNA]</scope>
    <source>
        <tissue evidence="1">Leaf</tissue>
    </source>
</reference>
<dbReference type="EMBL" id="CP039352">
    <property type="protein sequence ID" value="QCE04346.1"/>
    <property type="molecule type" value="Genomic_DNA"/>
</dbReference>
<evidence type="ECO:0000313" key="2">
    <source>
        <dbReference type="Proteomes" id="UP000501690"/>
    </source>
</evidence>
<sequence>MAPSGGDANCQAIAWIQRAICTCGAWWQRAFCQVIDAEVVVQRRLALDGMCLPPGVIYKVLVMLRR</sequence>
<accession>A0A4D6MSB9</accession>
<gene>
    <name evidence="1" type="ORF">DEO72_LG8g2382</name>
</gene>
<proteinExistence type="predicted"/>
<dbReference type="Proteomes" id="UP000501690">
    <property type="component" value="Linkage Group LG8"/>
</dbReference>
<evidence type="ECO:0000313" key="1">
    <source>
        <dbReference type="EMBL" id="QCE04346.1"/>
    </source>
</evidence>
<dbReference type="AlphaFoldDB" id="A0A4D6MSB9"/>
<name>A0A4D6MSB9_VIGUN</name>
<organism evidence="1 2">
    <name type="scientific">Vigna unguiculata</name>
    <name type="common">Cowpea</name>
    <dbReference type="NCBI Taxonomy" id="3917"/>
    <lineage>
        <taxon>Eukaryota</taxon>
        <taxon>Viridiplantae</taxon>
        <taxon>Streptophyta</taxon>
        <taxon>Embryophyta</taxon>
        <taxon>Tracheophyta</taxon>
        <taxon>Spermatophyta</taxon>
        <taxon>Magnoliopsida</taxon>
        <taxon>eudicotyledons</taxon>
        <taxon>Gunneridae</taxon>
        <taxon>Pentapetalae</taxon>
        <taxon>rosids</taxon>
        <taxon>fabids</taxon>
        <taxon>Fabales</taxon>
        <taxon>Fabaceae</taxon>
        <taxon>Papilionoideae</taxon>
        <taxon>50 kb inversion clade</taxon>
        <taxon>NPAAA clade</taxon>
        <taxon>indigoferoid/millettioid clade</taxon>
        <taxon>Phaseoleae</taxon>
        <taxon>Vigna</taxon>
    </lineage>
</organism>